<protein>
    <recommendedName>
        <fullName evidence="1">Cryptic loci regulator 2 N-terminal domain-containing protein</fullName>
    </recommendedName>
</protein>
<dbReference type="GO" id="GO:0033553">
    <property type="term" value="C:rDNA heterochromatin"/>
    <property type="evidence" value="ECO:0007669"/>
    <property type="project" value="TreeGrafter"/>
</dbReference>
<dbReference type="AlphaFoldDB" id="A0A8H5HZW0"/>
<dbReference type="Pfam" id="PF16761">
    <property type="entry name" value="Clr2_transil"/>
    <property type="match status" value="1"/>
</dbReference>
<evidence type="ECO:0000259" key="1">
    <source>
        <dbReference type="Pfam" id="PF16761"/>
    </source>
</evidence>
<keyword evidence="3" id="KW-1185">Reference proteome</keyword>
<dbReference type="OrthoDB" id="3058459at2759"/>
<dbReference type="Proteomes" id="UP000518752">
    <property type="component" value="Unassembled WGS sequence"/>
</dbReference>
<dbReference type="InterPro" id="IPR038986">
    <property type="entry name" value="Clr2"/>
</dbReference>
<comment type="caution">
    <text evidence="2">The sequence shown here is derived from an EMBL/GenBank/DDBJ whole genome shotgun (WGS) entry which is preliminary data.</text>
</comment>
<feature type="domain" description="Cryptic loci regulator 2 N-terminal" evidence="1">
    <location>
        <begin position="53"/>
        <end position="120"/>
    </location>
</feature>
<dbReference type="GO" id="GO:0031934">
    <property type="term" value="C:mating-type region heterochromatin"/>
    <property type="evidence" value="ECO:0007669"/>
    <property type="project" value="TreeGrafter"/>
</dbReference>
<dbReference type="GO" id="GO:0030466">
    <property type="term" value="P:silent mating-type cassette heterochromatin formation"/>
    <property type="evidence" value="ECO:0007669"/>
    <property type="project" value="TreeGrafter"/>
</dbReference>
<reference evidence="2 3" key="1">
    <citation type="journal article" date="2020" name="ISME J.">
        <title>Uncovering the hidden diversity of litter-decomposition mechanisms in mushroom-forming fungi.</title>
        <authorList>
            <person name="Floudas D."/>
            <person name="Bentzer J."/>
            <person name="Ahren D."/>
            <person name="Johansson T."/>
            <person name="Persson P."/>
            <person name="Tunlid A."/>
        </authorList>
    </citation>
    <scope>NUCLEOTIDE SEQUENCE [LARGE SCALE GENOMIC DNA]</scope>
    <source>
        <strain evidence="2 3">CBS 406.79</strain>
    </source>
</reference>
<dbReference type="InterPro" id="IPR031915">
    <property type="entry name" value="Clr2_N"/>
</dbReference>
<accession>A0A8H5HZW0</accession>
<sequence>MPLTFIRTDATTRNWSLSERTTEAPVEKQRLWLKSISAPLAKALDVPLSSVSLGAFPRGYQLLKIWRGKDSGGNLKRRSDYSLKGSRHVQGGFRSANEFLPHAIWLIRDPTLNHARCECRFHIKRESSNSESQRLESQSVMSLVSDQYSDATSRRFPQRLDKSLTHSSPRELQTVLYGIRQGDTAWVALNPPISSSAVSGSIKFWPCIVEELLESRLGSKSEVRIKPFGPLAQGTQVVDESRILPHQAYRIPEDLVKALQTCVRMQTHDVSIRSINFEDVEYYFPPPQPDFDLIASSYVLALFEASENEGSWEIIGEPVSRLLDSTGEITIEPTTKPHMGESEVIRRCASFRWRLLATILPVMASGIRSTQGRKLIPANIRWLVEEPGNLRVLGALYELADQEDTDNIEADLPQAHHGYVFRRILSPNHMANISMNDMATRYYPAPAVISAFYSLNSRVDATLINSDLCHLQTLAGLWRESCFLRNPKFYFKSNDDGVSPSRKHILEFLTEALAISRENQKKFSEAFGFAVK</sequence>
<dbReference type="GO" id="GO:0070824">
    <property type="term" value="C:SHREC complex"/>
    <property type="evidence" value="ECO:0007669"/>
    <property type="project" value="InterPro"/>
</dbReference>
<name>A0A8H5HZW0_9AGAR</name>
<organism evidence="2 3">
    <name type="scientific">Collybiopsis confluens</name>
    <dbReference type="NCBI Taxonomy" id="2823264"/>
    <lineage>
        <taxon>Eukaryota</taxon>
        <taxon>Fungi</taxon>
        <taxon>Dikarya</taxon>
        <taxon>Basidiomycota</taxon>
        <taxon>Agaricomycotina</taxon>
        <taxon>Agaricomycetes</taxon>
        <taxon>Agaricomycetidae</taxon>
        <taxon>Agaricales</taxon>
        <taxon>Marasmiineae</taxon>
        <taxon>Omphalotaceae</taxon>
        <taxon>Collybiopsis</taxon>
    </lineage>
</organism>
<dbReference type="EMBL" id="JAACJN010000005">
    <property type="protein sequence ID" value="KAF5392494.1"/>
    <property type="molecule type" value="Genomic_DNA"/>
</dbReference>
<gene>
    <name evidence="2" type="ORF">D9757_002228</name>
</gene>
<dbReference type="PANTHER" id="PTHR38046:SF1">
    <property type="entry name" value="CRYPTIC LOCI REGULATOR 2"/>
    <property type="match status" value="1"/>
</dbReference>
<proteinExistence type="predicted"/>
<evidence type="ECO:0000313" key="3">
    <source>
        <dbReference type="Proteomes" id="UP000518752"/>
    </source>
</evidence>
<dbReference type="PANTHER" id="PTHR38046">
    <property type="entry name" value="CRYPTIC LOCI REGULATOR 2"/>
    <property type="match status" value="1"/>
</dbReference>
<evidence type="ECO:0000313" key="2">
    <source>
        <dbReference type="EMBL" id="KAF5392494.1"/>
    </source>
</evidence>